<name>A0ACB0L9M0_TRIPR</name>
<evidence type="ECO:0000313" key="1">
    <source>
        <dbReference type="EMBL" id="CAJ2665305.1"/>
    </source>
</evidence>
<sequence>MLLVAETMDWNTLKSLKLSLQATNLNATITYSLTKNIERASMEKEIVENLWNGDSEAQIQAAMELSRLCNKQKLKLAENGVMVPLVSMLHSENYEVIEASLCAFLSLSFGSDRNKIRIVRYGVLPILLNLLHCESQTAIQLSLAAMLILSSCKANKVAIASSGAVKILVTYINNSSNTHTQSQLDAIATLHNLTTCQEIIPLIVSSGVIFSLLELIHGSVKSSLLAEKAIGLLENIVSSSESALCEAASTGGAIRILVETIEDGSSLGKEHAVGILLLICQSCREKYRVLILTDGVMPGLLQLSVDGTWRAKSVAGELLFLLRDCSSYSSRRKQINHKLIEQMMEEIDAEGDKLADTTLRLVEEMIAKLNT</sequence>
<protein>
    <submittedName>
        <fullName evidence="1">Uncharacterized protein</fullName>
    </submittedName>
</protein>
<comment type="caution">
    <text evidence="1">The sequence shown here is derived from an EMBL/GenBank/DDBJ whole genome shotgun (WGS) entry which is preliminary data.</text>
</comment>
<proteinExistence type="predicted"/>
<evidence type="ECO:0000313" key="2">
    <source>
        <dbReference type="Proteomes" id="UP001177021"/>
    </source>
</evidence>
<accession>A0ACB0L9M0</accession>
<gene>
    <name evidence="1" type="ORF">MILVUS5_LOCUS30310</name>
</gene>
<dbReference type="EMBL" id="CASHSV030000513">
    <property type="protein sequence ID" value="CAJ2665305.1"/>
    <property type="molecule type" value="Genomic_DNA"/>
</dbReference>
<reference evidence="1" key="1">
    <citation type="submission" date="2023-10" db="EMBL/GenBank/DDBJ databases">
        <authorList>
            <person name="Rodriguez Cubillos JULIANA M."/>
            <person name="De Vega J."/>
        </authorList>
    </citation>
    <scope>NUCLEOTIDE SEQUENCE</scope>
</reference>
<keyword evidence="2" id="KW-1185">Reference proteome</keyword>
<organism evidence="1 2">
    <name type="scientific">Trifolium pratense</name>
    <name type="common">Red clover</name>
    <dbReference type="NCBI Taxonomy" id="57577"/>
    <lineage>
        <taxon>Eukaryota</taxon>
        <taxon>Viridiplantae</taxon>
        <taxon>Streptophyta</taxon>
        <taxon>Embryophyta</taxon>
        <taxon>Tracheophyta</taxon>
        <taxon>Spermatophyta</taxon>
        <taxon>Magnoliopsida</taxon>
        <taxon>eudicotyledons</taxon>
        <taxon>Gunneridae</taxon>
        <taxon>Pentapetalae</taxon>
        <taxon>rosids</taxon>
        <taxon>fabids</taxon>
        <taxon>Fabales</taxon>
        <taxon>Fabaceae</taxon>
        <taxon>Papilionoideae</taxon>
        <taxon>50 kb inversion clade</taxon>
        <taxon>NPAAA clade</taxon>
        <taxon>Hologalegina</taxon>
        <taxon>IRL clade</taxon>
        <taxon>Trifolieae</taxon>
        <taxon>Trifolium</taxon>
    </lineage>
</organism>
<dbReference type="Proteomes" id="UP001177021">
    <property type="component" value="Unassembled WGS sequence"/>
</dbReference>